<name>A0A426XLT4_ENSVE</name>
<dbReference type="PANTHER" id="PTHR33077">
    <property type="entry name" value="PROTEIN TIFY 4A-RELATED-RELATED"/>
    <property type="match status" value="1"/>
</dbReference>
<dbReference type="GO" id="GO:0005634">
    <property type="term" value="C:nucleus"/>
    <property type="evidence" value="ECO:0007669"/>
    <property type="project" value="UniProtKB-SubCell"/>
</dbReference>
<keyword evidence="2 4" id="KW-1184">Jasmonic acid signaling pathway</keyword>
<dbReference type="Pfam" id="PF09425">
    <property type="entry name" value="Jas_motif"/>
    <property type="match status" value="1"/>
</dbReference>
<keyword evidence="3" id="KW-0832">Ubl conjugation</keyword>
<feature type="domain" description="Tify" evidence="5">
    <location>
        <begin position="44"/>
        <end position="79"/>
    </location>
</feature>
<evidence type="ECO:0000256" key="3">
    <source>
        <dbReference type="ARBA" id="ARBA00022843"/>
    </source>
</evidence>
<evidence type="ECO:0000256" key="2">
    <source>
        <dbReference type="ARBA" id="ARBA00022819"/>
    </source>
</evidence>
<dbReference type="PANTHER" id="PTHR33077:SF140">
    <property type="entry name" value="PROTEIN TIFY 10B"/>
    <property type="match status" value="1"/>
</dbReference>
<dbReference type="PROSITE" id="PS51320">
    <property type="entry name" value="TIFY"/>
    <property type="match status" value="1"/>
</dbReference>
<dbReference type="GO" id="GO:2000022">
    <property type="term" value="P:regulation of jasmonic acid mediated signaling pathway"/>
    <property type="evidence" value="ECO:0007669"/>
    <property type="project" value="UniProtKB-UniRule"/>
</dbReference>
<gene>
    <name evidence="6" type="ORF">B296_00058531</name>
</gene>
<dbReference type="Pfam" id="PF06200">
    <property type="entry name" value="tify"/>
    <property type="match status" value="1"/>
</dbReference>
<dbReference type="GO" id="GO:0009611">
    <property type="term" value="P:response to wounding"/>
    <property type="evidence" value="ECO:0007669"/>
    <property type="project" value="UniProtKB-UniRule"/>
</dbReference>
<evidence type="ECO:0000256" key="1">
    <source>
        <dbReference type="ARBA" id="ARBA00008614"/>
    </source>
</evidence>
<comment type="domain">
    <text evidence="4">The jas domain is required for interaction with COI1.</text>
</comment>
<comment type="similarity">
    <text evidence="1 4">Belongs to the TIFY/JAZ family.</text>
</comment>
<comment type="function">
    <text evidence="4">Repressor of jasmonate responses.</text>
</comment>
<reference evidence="6 7" key="1">
    <citation type="journal article" date="2014" name="Agronomy (Basel)">
        <title>A Draft Genome Sequence for Ensete ventricosum, the Drought-Tolerant Tree Against Hunger.</title>
        <authorList>
            <person name="Harrison J."/>
            <person name="Moore K.A."/>
            <person name="Paszkiewicz K."/>
            <person name="Jones T."/>
            <person name="Grant M."/>
            <person name="Ambacheew D."/>
            <person name="Muzemil S."/>
            <person name="Studholme D.J."/>
        </authorList>
    </citation>
    <scope>NUCLEOTIDE SEQUENCE [LARGE SCALE GENOMIC DNA]</scope>
</reference>
<comment type="caution">
    <text evidence="6">The sequence shown here is derived from an EMBL/GenBank/DDBJ whole genome shotgun (WGS) entry which is preliminary data.</text>
</comment>
<accession>A0A426XLT4</accession>
<proteinExistence type="inferred from homology"/>
<dbReference type="GO" id="GO:0031347">
    <property type="term" value="P:regulation of defense response"/>
    <property type="evidence" value="ECO:0007669"/>
    <property type="project" value="UniProtKB-UniRule"/>
</dbReference>
<dbReference type="EMBL" id="AMZH03019363">
    <property type="protein sequence ID" value="RRT40453.1"/>
    <property type="molecule type" value="Genomic_DNA"/>
</dbReference>
<protein>
    <recommendedName>
        <fullName evidence="4">Protein TIFY</fullName>
    </recommendedName>
    <alternativeName>
        <fullName evidence="4">Jasmonate ZIM domain-containing protein</fullName>
    </alternativeName>
</protein>
<evidence type="ECO:0000259" key="5">
    <source>
        <dbReference type="PROSITE" id="PS51320"/>
    </source>
</evidence>
<comment type="subcellular location">
    <subcellularLocation>
        <location evidence="4">Nucleus</location>
    </subcellularLocation>
</comment>
<dbReference type="InterPro" id="IPR010399">
    <property type="entry name" value="Tify_dom"/>
</dbReference>
<sequence>MGSKGDKSNFSQICRLWRQYLKEKGSLSGLGIDMAPVSAGEIFSQMEKGQLTIFYAGKVMVFDDFPAAKAKDLMQMASNESIAAQKISFSAPRAAASPSKLDSMLAAASGSQSMAAPSPDSPSKTSASDMPIARRNSLHRFLEKRKDRCVLQLVPPSVAYDLENVYECYCSWKPNASVC</sequence>
<dbReference type="AlphaFoldDB" id="A0A426XLT4"/>
<evidence type="ECO:0000313" key="7">
    <source>
        <dbReference type="Proteomes" id="UP000287651"/>
    </source>
</evidence>
<dbReference type="InterPro" id="IPR018467">
    <property type="entry name" value="CCT_CS"/>
</dbReference>
<dbReference type="SMART" id="SM00979">
    <property type="entry name" value="TIFY"/>
    <property type="match status" value="1"/>
</dbReference>
<dbReference type="Proteomes" id="UP000287651">
    <property type="component" value="Unassembled WGS sequence"/>
</dbReference>
<organism evidence="6 7">
    <name type="scientific">Ensete ventricosum</name>
    <name type="common">Abyssinian banana</name>
    <name type="synonym">Musa ensete</name>
    <dbReference type="NCBI Taxonomy" id="4639"/>
    <lineage>
        <taxon>Eukaryota</taxon>
        <taxon>Viridiplantae</taxon>
        <taxon>Streptophyta</taxon>
        <taxon>Embryophyta</taxon>
        <taxon>Tracheophyta</taxon>
        <taxon>Spermatophyta</taxon>
        <taxon>Magnoliopsida</taxon>
        <taxon>Liliopsida</taxon>
        <taxon>Zingiberales</taxon>
        <taxon>Musaceae</taxon>
        <taxon>Ensete</taxon>
    </lineage>
</organism>
<evidence type="ECO:0000256" key="4">
    <source>
        <dbReference type="RuleBase" id="RU369065"/>
    </source>
</evidence>
<dbReference type="InterPro" id="IPR040390">
    <property type="entry name" value="TIFY/JAZ"/>
</dbReference>
<keyword evidence="4" id="KW-0539">Nucleus</keyword>
<evidence type="ECO:0000313" key="6">
    <source>
        <dbReference type="EMBL" id="RRT40453.1"/>
    </source>
</evidence>